<dbReference type="Proteomes" id="UP000000424">
    <property type="component" value="Chromosome"/>
</dbReference>
<keyword evidence="4" id="KW-1185">Reference proteome</keyword>
<name>A0ABM5LDN2_CHLPN</name>
<dbReference type="Pfam" id="PF11019">
    <property type="entry name" value="DUF2608"/>
    <property type="match status" value="1"/>
</dbReference>
<feature type="chain" id="PRO_5046531153" evidence="2">
    <location>
        <begin position="30"/>
        <end position="289"/>
    </location>
</feature>
<sequence length="289" mass="31957">MLKIQKKRMCVSVVITVGAIVGFFNSADAAPKKKKIPIQILYSFTKVSSYLKNEDASTIFCVDVDRGLLQHRYLGSPGWQETRRRQLFKSLENQSYGNERLGEETLAIDIFRNKECLESEIPEQMEAILANSSALVLGISSFGITGIPATLHSLLRQNLSFQKRSIASESFLLKIDSAPSDASVFYKGVLFRGETAIVDALSQLFAQLDLSPKKIIFLGEDPEVVQAVGSACIGWGMNFLGLVYYPAQESLFSYVHPYSTATELQEAQGLQVISDEVAQLTLNALPKMN</sequence>
<dbReference type="InterPro" id="IPR022565">
    <property type="entry name" value="DUF2608"/>
</dbReference>
<evidence type="ECO:0000256" key="1">
    <source>
        <dbReference type="ARBA" id="ARBA00022729"/>
    </source>
</evidence>
<keyword evidence="1 2" id="KW-0732">Signal</keyword>
<proteinExistence type="predicted"/>
<reference evidence="3" key="1">
    <citation type="submission" date="2002-05" db="EMBL/GenBank/DDBJ databases">
        <title>The genome sequence of Chlamydia pneumoniae TW183 and comparison with other Chlamydia strains based on whole genome sequence analysis.</title>
        <authorList>
            <person name="Geng M.M."/>
            <person name="Schuhmacher A."/>
            <person name="Muehldorfer I."/>
            <person name="Bensch K.W."/>
            <person name="Schaefer K.P."/>
            <person name="Schneider S."/>
            <person name="Pohl T."/>
            <person name="Essig A."/>
            <person name="Marre R."/>
            <person name="Melchers K."/>
        </authorList>
    </citation>
    <scope>NUCLEOTIDE SEQUENCE [LARGE SCALE GENOMIC DNA]</scope>
    <source>
        <strain evidence="3">TW-183</strain>
    </source>
</reference>
<gene>
    <name evidence="3" type="ordered locus">CpB1117</name>
</gene>
<organism evidence="3 4">
    <name type="scientific">Chlamydia pneumoniae</name>
    <name type="common">Chlamydophila pneumoniae</name>
    <dbReference type="NCBI Taxonomy" id="83558"/>
    <lineage>
        <taxon>Bacteria</taxon>
        <taxon>Pseudomonadati</taxon>
        <taxon>Chlamydiota</taxon>
        <taxon>Chlamydiia</taxon>
        <taxon>Chlamydiales</taxon>
        <taxon>Chlamydiaceae</taxon>
        <taxon>Chlamydia/Chlamydophila group</taxon>
        <taxon>Chlamydia</taxon>
    </lineage>
</organism>
<dbReference type="GeneID" id="45051129"/>
<evidence type="ECO:0000256" key="2">
    <source>
        <dbReference type="SAM" id="SignalP"/>
    </source>
</evidence>
<dbReference type="RefSeq" id="WP_010883705.1">
    <property type="nucleotide sequence ID" value="NC_005043.1"/>
</dbReference>
<dbReference type="EMBL" id="AE009440">
    <property type="protein sequence ID" value="AAP99045.1"/>
    <property type="molecule type" value="Genomic_DNA"/>
</dbReference>
<evidence type="ECO:0000313" key="4">
    <source>
        <dbReference type="Proteomes" id="UP000000424"/>
    </source>
</evidence>
<feature type="signal peptide" evidence="2">
    <location>
        <begin position="1"/>
        <end position="29"/>
    </location>
</feature>
<evidence type="ECO:0000313" key="3">
    <source>
        <dbReference type="EMBL" id="AAP99045.1"/>
    </source>
</evidence>
<accession>A0ABM5LDN2</accession>
<protein>
    <submittedName>
        <fullName evidence="3">Outer membrane protein</fullName>
    </submittedName>
</protein>